<comment type="caution">
    <text evidence="1">The sequence shown here is derived from an EMBL/GenBank/DDBJ whole genome shotgun (WGS) entry which is preliminary data.</text>
</comment>
<organism evidence="1 2">
    <name type="scientific">Colocasia esculenta</name>
    <name type="common">Wild taro</name>
    <name type="synonym">Arum esculentum</name>
    <dbReference type="NCBI Taxonomy" id="4460"/>
    <lineage>
        <taxon>Eukaryota</taxon>
        <taxon>Viridiplantae</taxon>
        <taxon>Streptophyta</taxon>
        <taxon>Embryophyta</taxon>
        <taxon>Tracheophyta</taxon>
        <taxon>Spermatophyta</taxon>
        <taxon>Magnoliopsida</taxon>
        <taxon>Liliopsida</taxon>
        <taxon>Araceae</taxon>
        <taxon>Aroideae</taxon>
        <taxon>Colocasieae</taxon>
        <taxon>Colocasia</taxon>
    </lineage>
</organism>
<dbReference type="Proteomes" id="UP000652761">
    <property type="component" value="Unassembled WGS sequence"/>
</dbReference>
<gene>
    <name evidence="1" type="ORF">Taro_022377</name>
</gene>
<name>A0A843V7R2_COLES</name>
<evidence type="ECO:0000313" key="1">
    <source>
        <dbReference type="EMBL" id="MQL89800.1"/>
    </source>
</evidence>
<sequence>ASRKKLLEALEAVLRRGSRRRGGAGFWAETSCGAPEAADDGDGLGGACACRGGALARCRAAASRRPDLCAGRVKRICTAADLGGRSFAEELCWVVLGLRRLRCGAVPGAGPSDAGGGLLGYWPRRLGGPGVLDGALEGGGAAMAGRPAMGALSGWGAVHGTGPSRWSCCLGRWLWSGRWWSDGVCDGSGSHVRPMLCAVNQMTVCDAELLAGAAGVRGRTADVAILVSCEGGIQEAERSCAMEPERL</sequence>
<accession>A0A843V7R2</accession>
<keyword evidence="2" id="KW-1185">Reference proteome</keyword>
<dbReference type="AlphaFoldDB" id="A0A843V7R2"/>
<proteinExistence type="predicted"/>
<dbReference type="EMBL" id="NMUH01001179">
    <property type="protein sequence ID" value="MQL89800.1"/>
    <property type="molecule type" value="Genomic_DNA"/>
</dbReference>
<protein>
    <submittedName>
        <fullName evidence="1">Uncharacterized protein</fullName>
    </submittedName>
</protein>
<reference evidence="1" key="1">
    <citation type="submission" date="2017-07" db="EMBL/GenBank/DDBJ databases">
        <title>Taro Niue Genome Assembly and Annotation.</title>
        <authorList>
            <person name="Atibalentja N."/>
            <person name="Keating K."/>
            <person name="Fields C.J."/>
        </authorList>
    </citation>
    <scope>NUCLEOTIDE SEQUENCE</scope>
    <source>
        <strain evidence="1">Niue_2</strain>
        <tissue evidence="1">Leaf</tissue>
    </source>
</reference>
<feature type="non-terminal residue" evidence="1">
    <location>
        <position position="1"/>
    </location>
</feature>
<evidence type="ECO:0000313" key="2">
    <source>
        <dbReference type="Proteomes" id="UP000652761"/>
    </source>
</evidence>